<dbReference type="SUPFAM" id="SSF141868">
    <property type="entry name" value="EAL domain-like"/>
    <property type="match status" value="1"/>
</dbReference>
<dbReference type="InterPro" id="IPR000700">
    <property type="entry name" value="PAS-assoc_C"/>
</dbReference>
<dbReference type="CDD" id="cd01949">
    <property type="entry name" value="GGDEF"/>
    <property type="match status" value="1"/>
</dbReference>
<evidence type="ECO:0000259" key="4">
    <source>
        <dbReference type="PROSITE" id="PS50883"/>
    </source>
</evidence>
<evidence type="ECO:0000313" key="6">
    <source>
        <dbReference type="EMBL" id="SFL49721.1"/>
    </source>
</evidence>
<dbReference type="FunFam" id="3.30.70.270:FF:000001">
    <property type="entry name" value="Diguanylate cyclase domain protein"/>
    <property type="match status" value="1"/>
</dbReference>
<dbReference type="CDD" id="cd00130">
    <property type="entry name" value="PAS"/>
    <property type="match status" value="1"/>
</dbReference>
<gene>
    <name evidence="6" type="ORF">SAMN02982985_00494</name>
</gene>
<dbReference type="InterPro" id="IPR035965">
    <property type="entry name" value="PAS-like_dom_sf"/>
</dbReference>
<dbReference type="PANTHER" id="PTHR44757:SF2">
    <property type="entry name" value="BIOFILM ARCHITECTURE MAINTENANCE PROTEIN MBAA"/>
    <property type="match status" value="1"/>
</dbReference>
<dbReference type="STRING" id="758825.SAMN02982985_00494"/>
<name>A0A1I4I7H1_9BURK</name>
<dbReference type="PROSITE" id="PS50883">
    <property type="entry name" value="EAL"/>
    <property type="match status" value="1"/>
</dbReference>
<dbReference type="Proteomes" id="UP000199470">
    <property type="component" value="Unassembled WGS sequence"/>
</dbReference>
<dbReference type="Gene3D" id="3.30.70.270">
    <property type="match status" value="1"/>
</dbReference>
<evidence type="ECO:0000259" key="2">
    <source>
        <dbReference type="PROSITE" id="PS50112"/>
    </source>
</evidence>
<dbReference type="EMBL" id="FOTW01000004">
    <property type="protein sequence ID" value="SFL49721.1"/>
    <property type="molecule type" value="Genomic_DNA"/>
</dbReference>
<dbReference type="Gene3D" id="3.30.450.20">
    <property type="entry name" value="PAS domain"/>
    <property type="match status" value="1"/>
</dbReference>
<dbReference type="Pfam" id="PF00990">
    <property type="entry name" value="GGDEF"/>
    <property type="match status" value="1"/>
</dbReference>
<protein>
    <submittedName>
        <fullName evidence="6">PAS domain S-box-containing protein/diguanylate cyclase (GGDEF) domain-containing protein</fullName>
    </submittedName>
</protein>
<dbReference type="InterPro" id="IPR001633">
    <property type="entry name" value="EAL_dom"/>
</dbReference>
<dbReference type="GO" id="GO:0003824">
    <property type="term" value="F:catalytic activity"/>
    <property type="evidence" value="ECO:0007669"/>
    <property type="project" value="UniProtKB-ARBA"/>
</dbReference>
<dbReference type="InterPro" id="IPR029787">
    <property type="entry name" value="Nucleotide_cyclase"/>
</dbReference>
<dbReference type="SMART" id="SM00052">
    <property type="entry name" value="EAL"/>
    <property type="match status" value="1"/>
</dbReference>
<dbReference type="PROSITE" id="PS50112">
    <property type="entry name" value="PAS"/>
    <property type="match status" value="1"/>
</dbReference>
<reference evidence="6 7" key="1">
    <citation type="submission" date="2016-10" db="EMBL/GenBank/DDBJ databases">
        <authorList>
            <person name="de Groot N.N."/>
        </authorList>
    </citation>
    <scope>NUCLEOTIDE SEQUENCE [LARGE SCALE GENOMIC DNA]</scope>
    <source>
        <strain evidence="6 7">ATCC 43154</strain>
    </source>
</reference>
<organism evidence="6 7">
    <name type="scientific">Rugamonas rubra</name>
    <dbReference type="NCBI Taxonomy" id="758825"/>
    <lineage>
        <taxon>Bacteria</taxon>
        <taxon>Pseudomonadati</taxon>
        <taxon>Pseudomonadota</taxon>
        <taxon>Betaproteobacteria</taxon>
        <taxon>Burkholderiales</taxon>
        <taxon>Oxalobacteraceae</taxon>
        <taxon>Telluria group</taxon>
        <taxon>Rugamonas</taxon>
    </lineage>
</organism>
<feature type="domain" description="PAS" evidence="2">
    <location>
        <begin position="154"/>
        <end position="204"/>
    </location>
</feature>
<dbReference type="InterPro" id="IPR052155">
    <property type="entry name" value="Biofilm_reg_signaling"/>
</dbReference>
<evidence type="ECO:0000259" key="3">
    <source>
        <dbReference type="PROSITE" id="PS50113"/>
    </source>
</evidence>
<proteinExistence type="predicted"/>
<evidence type="ECO:0000256" key="1">
    <source>
        <dbReference type="SAM" id="MobiDB-lite"/>
    </source>
</evidence>
<dbReference type="NCBIfam" id="TIGR00229">
    <property type="entry name" value="sensory_box"/>
    <property type="match status" value="1"/>
</dbReference>
<dbReference type="Gene3D" id="3.20.20.450">
    <property type="entry name" value="EAL domain"/>
    <property type="match status" value="1"/>
</dbReference>
<dbReference type="Pfam" id="PF08448">
    <property type="entry name" value="PAS_4"/>
    <property type="match status" value="1"/>
</dbReference>
<dbReference type="PROSITE" id="PS50887">
    <property type="entry name" value="GGDEF"/>
    <property type="match status" value="1"/>
</dbReference>
<dbReference type="AlphaFoldDB" id="A0A1I4I7H1"/>
<dbReference type="InterPro" id="IPR043128">
    <property type="entry name" value="Rev_trsase/Diguanyl_cyclase"/>
</dbReference>
<dbReference type="CDD" id="cd01948">
    <property type="entry name" value="EAL"/>
    <property type="match status" value="1"/>
</dbReference>
<dbReference type="SMART" id="SM00267">
    <property type="entry name" value="GGDEF"/>
    <property type="match status" value="1"/>
</dbReference>
<evidence type="ECO:0000259" key="5">
    <source>
        <dbReference type="PROSITE" id="PS50887"/>
    </source>
</evidence>
<dbReference type="SMART" id="SM00091">
    <property type="entry name" value="PAS"/>
    <property type="match status" value="1"/>
</dbReference>
<dbReference type="SUPFAM" id="SSF55785">
    <property type="entry name" value="PYP-like sensor domain (PAS domain)"/>
    <property type="match status" value="1"/>
</dbReference>
<dbReference type="RefSeq" id="WP_093383139.1">
    <property type="nucleotide sequence ID" value="NZ_FOTW01000004.1"/>
</dbReference>
<dbReference type="InterPro" id="IPR035919">
    <property type="entry name" value="EAL_sf"/>
</dbReference>
<sequence>MRLAEFITNNIDALLEEWQNYARTISAAEKMDPAALRDHARQMLEWIAADLASPQTEEQQIGKSRGVAASAGGASGRPDTSGRQHGAGRFGSGFSIEDVVAELRALRASVLRLWKRASPPTIATELDDMTRFNEALDQELTESVASYTAHKDQQVTLLQTILSASPDHSCVLDRDGRFLFVNKSLAEQYGLPPRRLIGKSLFELGLDGAADLRHKIDQLVRNRAPLRGELSYPADNGKAQCYEYILTPVLDREGEVEAIASTARNITERKAWDERIWRQANFDALTGLPNRSLFRDRLEQELKHSERNGVPVALLFIDLDHFKEANDKLGHDAGDTLLQHAAERIRSCLREKDTVARLGGDEFTAILTDIGGADHVQNICNKILGELARPFAIGPERIGVSGSIGVTVFPQDATSASHLLRGADRAMYAAKNNGGNQSRFFARNMHKASQLRYRLIADLRQALPAGQLRLYYQPIVELVDGGIRKAEALLRWSHPQRGLLPPAEFIGLAEEIGLINQIGDWVFTEAAAQARRWGELLGGSFQVSVNKSPAQFAAHAQRLSWAAHLRQQGQAGNSVSVEFMEGVLTNVSEAAGDELASLHQAGIELAVDHFGAGASSIATLKKFDVDYLKIDRSFLHDMAADAGKQTILETMIAMAHRLGLRVIAEGVETAKQRDWLREAGADYAQGFLFSEPVPAEQFSALLGGGQARH</sequence>
<feature type="domain" description="PAC" evidence="3">
    <location>
        <begin position="226"/>
        <end position="278"/>
    </location>
</feature>
<evidence type="ECO:0000313" key="7">
    <source>
        <dbReference type="Proteomes" id="UP000199470"/>
    </source>
</evidence>
<dbReference type="NCBIfam" id="TIGR00254">
    <property type="entry name" value="GGDEF"/>
    <property type="match status" value="1"/>
</dbReference>
<dbReference type="PANTHER" id="PTHR44757">
    <property type="entry name" value="DIGUANYLATE CYCLASE DGCP"/>
    <property type="match status" value="1"/>
</dbReference>
<accession>A0A1I4I7H1</accession>
<feature type="domain" description="GGDEF" evidence="5">
    <location>
        <begin position="310"/>
        <end position="443"/>
    </location>
</feature>
<dbReference type="PROSITE" id="PS50113">
    <property type="entry name" value="PAC"/>
    <property type="match status" value="1"/>
</dbReference>
<feature type="region of interest" description="Disordered" evidence="1">
    <location>
        <begin position="55"/>
        <end position="88"/>
    </location>
</feature>
<dbReference type="OrthoDB" id="9176779at2"/>
<keyword evidence="7" id="KW-1185">Reference proteome</keyword>
<dbReference type="InterPro" id="IPR000160">
    <property type="entry name" value="GGDEF_dom"/>
</dbReference>
<dbReference type="InterPro" id="IPR000014">
    <property type="entry name" value="PAS"/>
</dbReference>
<dbReference type="SUPFAM" id="SSF55073">
    <property type="entry name" value="Nucleotide cyclase"/>
    <property type="match status" value="1"/>
</dbReference>
<dbReference type="Pfam" id="PF00563">
    <property type="entry name" value="EAL"/>
    <property type="match status" value="1"/>
</dbReference>
<dbReference type="InterPro" id="IPR013656">
    <property type="entry name" value="PAS_4"/>
</dbReference>
<feature type="domain" description="EAL" evidence="4">
    <location>
        <begin position="452"/>
        <end position="706"/>
    </location>
</feature>